<feature type="transmembrane region" description="Helical" evidence="7">
    <location>
        <begin position="35"/>
        <end position="56"/>
    </location>
</feature>
<dbReference type="PANTHER" id="PTHR34978:SF3">
    <property type="entry name" value="SLR0241 PROTEIN"/>
    <property type="match status" value="1"/>
</dbReference>
<feature type="transmembrane region" description="Helical" evidence="7">
    <location>
        <begin position="82"/>
        <end position="102"/>
    </location>
</feature>
<accession>A0ABS5YZ44</accession>
<gene>
    <name evidence="9" type="ORF">KOI35_31175</name>
</gene>
<keyword evidence="4 6" id="KW-0862">Zinc</keyword>
<keyword evidence="3 6" id="KW-0378">Hydrolase</keyword>
<feature type="domain" description="Peptidase M48" evidence="8">
    <location>
        <begin position="106"/>
        <end position="187"/>
    </location>
</feature>
<keyword evidence="2" id="KW-0479">Metal-binding</keyword>
<dbReference type="PANTHER" id="PTHR34978">
    <property type="entry name" value="POSSIBLE SENSOR-TRANSDUCER PROTEIN BLAR"/>
    <property type="match status" value="1"/>
</dbReference>
<organism evidence="9 10">
    <name type="scientific">Paractinoplanes bogorensis</name>
    <dbReference type="NCBI Taxonomy" id="1610840"/>
    <lineage>
        <taxon>Bacteria</taxon>
        <taxon>Bacillati</taxon>
        <taxon>Actinomycetota</taxon>
        <taxon>Actinomycetes</taxon>
        <taxon>Micromonosporales</taxon>
        <taxon>Micromonosporaceae</taxon>
        <taxon>Paractinoplanes</taxon>
    </lineage>
</organism>
<evidence type="ECO:0000256" key="1">
    <source>
        <dbReference type="ARBA" id="ARBA00022670"/>
    </source>
</evidence>
<dbReference type="Proteomes" id="UP001519654">
    <property type="component" value="Unassembled WGS sequence"/>
</dbReference>
<evidence type="ECO:0000259" key="8">
    <source>
        <dbReference type="Pfam" id="PF01435"/>
    </source>
</evidence>
<dbReference type="InterPro" id="IPR001915">
    <property type="entry name" value="Peptidase_M48"/>
</dbReference>
<dbReference type="RefSeq" id="WP_215792236.1">
    <property type="nucleotide sequence ID" value="NZ_JAHKKG010000010.1"/>
</dbReference>
<keyword evidence="5 6" id="KW-0482">Metalloprotease</keyword>
<keyword evidence="1 6" id="KW-0645">Protease</keyword>
<dbReference type="InterPro" id="IPR052173">
    <property type="entry name" value="Beta-lactam_resp_regulator"/>
</dbReference>
<evidence type="ECO:0000256" key="7">
    <source>
        <dbReference type="SAM" id="Phobius"/>
    </source>
</evidence>
<feature type="transmembrane region" description="Helical" evidence="7">
    <location>
        <begin position="265"/>
        <end position="285"/>
    </location>
</feature>
<evidence type="ECO:0000256" key="5">
    <source>
        <dbReference type="ARBA" id="ARBA00023049"/>
    </source>
</evidence>
<keyword evidence="7" id="KW-0812">Transmembrane</keyword>
<feature type="transmembrane region" description="Helical" evidence="7">
    <location>
        <begin position="6"/>
        <end position="23"/>
    </location>
</feature>
<reference evidence="9 10" key="1">
    <citation type="submission" date="2021-06" db="EMBL/GenBank/DDBJ databases">
        <title>Actinoplanes lichenicola sp. nov., and Actinoplanes ovalisporus sp. nov., isolated from lichen in Thailand.</title>
        <authorList>
            <person name="Saeng-In P."/>
            <person name="Kanchanasin P."/>
            <person name="Yuki M."/>
            <person name="Kudo T."/>
            <person name="Ohkuma M."/>
            <person name="Phongsopitanun W."/>
            <person name="Tanasupawat S."/>
        </authorList>
    </citation>
    <scope>NUCLEOTIDE SEQUENCE [LARGE SCALE GENOMIC DNA]</scope>
    <source>
        <strain evidence="9 10">NBRC 110975</strain>
    </source>
</reference>
<dbReference type="CDD" id="cd07326">
    <property type="entry name" value="M56_BlaR1_MecR1_like"/>
    <property type="match status" value="1"/>
</dbReference>
<evidence type="ECO:0000313" key="10">
    <source>
        <dbReference type="Proteomes" id="UP001519654"/>
    </source>
</evidence>
<evidence type="ECO:0000256" key="2">
    <source>
        <dbReference type="ARBA" id="ARBA00022723"/>
    </source>
</evidence>
<evidence type="ECO:0000256" key="4">
    <source>
        <dbReference type="ARBA" id="ARBA00022833"/>
    </source>
</evidence>
<evidence type="ECO:0000313" key="9">
    <source>
        <dbReference type="EMBL" id="MBU2667983.1"/>
    </source>
</evidence>
<name>A0ABS5YZ44_9ACTN</name>
<keyword evidence="7" id="KW-1133">Transmembrane helix</keyword>
<keyword evidence="7" id="KW-0472">Membrane</keyword>
<evidence type="ECO:0000256" key="3">
    <source>
        <dbReference type="ARBA" id="ARBA00022801"/>
    </source>
</evidence>
<sequence length="299" mass="31853">MFDHFAWSVLLVPALTVAVALLASDFMPPRRAAAVLAWSAAGAAAASTANLVLFAVKALAELPAAGRVFGWSSDVVANDTRAVPWVSWLSLALLPIAATAFFRTRNRHRAALAFAAGFAGLPSDREVLVVPDPAPEAFSIEGPPARIVVTTGMLDLLDDRQIAALLAHEREHLRGGHHRLARMAELACALHPLLRILARRVDYLIERAADESAAVSVGDRRSVALAVGTAALAGTGAGPGLHLADQPGVVPRRVRELLRPRRRRLARSLLILPIALAGFSLVWTLEAARDLLELLHAAT</sequence>
<dbReference type="EMBL" id="JAHKKG010000010">
    <property type="protein sequence ID" value="MBU2667983.1"/>
    <property type="molecule type" value="Genomic_DNA"/>
</dbReference>
<comment type="cofactor">
    <cofactor evidence="6">
        <name>Zn(2+)</name>
        <dbReference type="ChEBI" id="CHEBI:29105"/>
    </cofactor>
    <text evidence="6">Binds 1 zinc ion per subunit.</text>
</comment>
<proteinExistence type="inferred from homology"/>
<dbReference type="Pfam" id="PF01435">
    <property type="entry name" value="Peptidase_M48"/>
    <property type="match status" value="1"/>
</dbReference>
<protein>
    <submittedName>
        <fullName evidence="9">M56 family metallopeptidase</fullName>
    </submittedName>
</protein>
<evidence type="ECO:0000256" key="6">
    <source>
        <dbReference type="RuleBase" id="RU003983"/>
    </source>
</evidence>
<comment type="caution">
    <text evidence="9">The sequence shown here is derived from an EMBL/GenBank/DDBJ whole genome shotgun (WGS) entry which is preliminary data.</text>
</comment>
<comment type="similarity">
    <text evidence="6">Belongs to the peptidase M48 family.</text>
</comment>
<keyword evidence="10" id="KW-1185">Reference proteome</keyword>
<dbReference type="Gene3D" id="3.30.2010.10">
    <property type="entry name" value="Metalloproteases ('zincins'), catalytic domain"/>
    <property type="match status" value="1"/>
</dbReference>